<sequence length="121" mass="13264">MASLCQIIWACYQRQIAKAMAILRGLQLVVETGLVSATLESDALSVVNTIELKVVPSAKVGVVVHDILYVLRDSNFTSVNFVPRLANNVAYSLAKLALGHECESVWLEDYPLSVESLVLFL</sequence>
<dbReference type="InterPro" id="IPR044730">
    <property type="entry name" value="RNase_H-like_dom_plant"/>
</dbReference>
<organism evidence="2 3">
    <name type="scientific">Dipteronia sinensis</name>
    <dbReference type="NCBI Taxonomy" id="43782"/>
    <lineage>
        <taxon>Eukaryota</taxon>
        <taxon>Viridiplantae</taxon>
        <taxon>Streptophyta</taxon>
        <taxon>Embryophyta</taxon>
        <taxon>Tracheophyta</taxon>
        <taxon>Spermatophyta</taxon>
        <taxon>Magnoliopsida</taxon>
        <taxon>eudicotyledons</taxon>
        <taxon>Gunneridae</taxon>
        <taxon>Pentapetalae</taxon>
        <taxon>rosids</taxon>
        <taxon>malvids</taxon>
        <taxon>Sapindales</taxon>
        <taxon>Sapindaceae</taxon>
        <taxon>Hippocastanoideae</taxon>
        <taxon>Acereae</taxon>
        <taxon>Dipteronia</taxon>
    </lineage>
</organism>
<dbReference type="PANTHER" id="PTHR47074">
    <property type="entry name" value="BNAC02G40300D PROTEIN"/>
    <property type="match status" value="1"/>
</dbReference>
<dbReference type="GO" id="GO:0003676">
    <property type="term" value="F:nucleic acid binding"/>
    <property type="evidence" value="ECO:0007669"/>
    <property type="project" value="InterPro"/>
</dbReference>
<evidence type="ECO:0000313" key="2">
    <source>
        <dbReference type="EMBL" id="KAK3183691.1"/>
    </source>
</evidence>
<name>A0AAE0DRN1_9ROSI</name>
<comment type="caution">
    <text evidence="2">The sequence shown here is derived from an EMBL/GenBank/DDBJ whole genome shotgun (WGS) entry which is preliminary data.</text>
</comment>
<dbReference type="Gene3D" id="3.30.420.10">
    <property type="entry name" value="Ribonuclease H-like superfamily/Ribonuclease H"/>
    <property type="match status" value="1"/>
</dbReference>
<evidence type="ECO:0000313" key="3">
    <source>
        <dbReference type="Proteomes" id="UP001281410"/>
    </source>
</evidence>
<dbReference type="InterPro" id="IPR002156">
    <property type="entry name" value="RNaseH_domain"/>
</dbReference>
<accession>A0AAE0DRN1</accession>
<feature type="domain" description="RNase H type-1" evidence="1">
    <location>
        <begin position="8"/>
        <end position="97"/>
    </location>
</feature>
<dbReference type="Pfam" id="PF13456">
    <property type="entry name" value="RVT_3"/>
    <property type="match status" value="1"/>
</dbReference>
<dbReference type="PANTHER" id="PTHR47074:SF11">
    <property type="entry name" value="REVERSE TRANSCRIPTASE-LIKE PROTEIN"/>
    <property type="match status" value="1"/>
</dbReference>
<dbReference type="AlphaFoldDB" id="A0AAE0DRN1"/>
<evidence type="ECO:0000259" key="1">
    <source>
        <dbReference type="Pfam" id="PF13456"/>
    </source>
</evidence>
<reference evidence="2" key="1">
    <citation type="journal article" date="2023" name="Plant J.">
        <title>Genome sequences and population genomics provide insights into the demographic history, inbreeding, and mutation load of two 'living fossil' tree species of Dipteronia.</title>
        <authorList>
            <person name="Feng Y."/>
            <person name="Comes H.P."/>
            <person name="Chen J."/>
            <person name="Zhu S."/>
            <person name="Lu R."/>
            <person name="Zhang X."/>
            <person name="Li P."/>
            <person name="Qiu J."/>
            <person name="Olsen K.M."/>
            <person name="Qiu Y."/>
        </authorList>
    </citation>
    <scope>NUCLEOTIDE SEQUENCE</scope>
    <source>
        <strain evidence="2">NBL</strain>
    </source>
</reference>
<dbReference type="InterPro" id="IPR036397">
    <property type="entry name" value="RNaseH_sf"/>
</dbReference>
<proteinExistence type="predicted"/>
<dbReference type="InterPro" id="IPR012337">
    <property type="entry name" value="RNaseH-like_sf"/>
</dbReference>
<gene>
    <name evidence="2" type="ORF">Dsin_030977</name>
</gene>
<dbReference type="CDD" id="cd06222">
    <property type="entry name" value="RNase_H_like"/>
    <property type="match status" value="1"/>
</dbReference>
<dbReference type="SUPFAM" id="SSF53098">
    <property type="entry name" value="Ribonuclease H-like"/>
    <property type="match status" value="1"/>
</dbReference>
<keyword evidence="3" id="KW-1185">Reference proteome</keyword>
<dbReference type="EMBL" id="JANJYJ010000010">
    <property type="protein sequence ID" value="KAK3183691.1"/>
    <property type="molecule type" value="Genomic_DNA"/>
</dbReference>
<protein>
    <recommendedName>
        <fullName evidence="1">RNase H type-1 domain-containing protein</fullName>
    </recommendedName>
</protein>
<dbReference type="Proteomes" id="UP001281410">
    <property type="component" value="Unassembled WGS sequence"/>
</dbReference>
<dbReference type="GO" id="GO:0004523">
    <property type="term" value="F:RNA-DNA hybrid ribonuclease activity"/>
    <property type="evidence" value="ECO:0007669"/>
    <property type="project" value="InterPro"/>
</dbReference>
<dbReference type="InterPro" id="IPR052929">
    <property type="entry name" value="RNase_H-like_EbsB-rel"/>
</dbReference>